<keyword evidence="4 7" id="KW-0238">DNA-binding</keyword>
<organism evidence="9 10">
    <name type="scientific">Thelephora terrestris</name>
    <dbReference type="NCBI Taxonomy" id="56493"/>
    <lineage>
        <taxon>Eukaryota</taxon>
        <taxon>Fungi</taxon>
        <taxon>Dikarya</taxon>
        <taxon>Basidiomycota</taxon>
        <taxon>Agaricomycotina</taxon>
        <taxon>Agaricomycetes</taxon>
        <taxon>Thelephorales</taxon>
        <taxon>Thelephoraceae</taxon>
        <taxon>Thelephora</taxon>
    </lineage>
</organism>
<feature type="compositionally biased region" description="Polar residues" evidence="8">
    <location>
        <begin position="536"/>
        <end position="548"/>
    </location>
</feature>
<keyword evidence="3 7" id="KW-0805">Transcription regulation</keyword>
<evidence type="ECO:0000256" key="2">
    <source>
        <dbReference type="ARBA" id="ARBA00005249"/>
    </source>
</evidence>
<comment type="subcellular location">
    <subcellularLocation>
        <location evidence="1 7">Nucleus</location>
    </subcellularLocation>
</comment>
<dbReference type="GO" id="GO:0003677">
    <property type="term" value="F:DNA binding"/>
    <property type="evidence" value="ECO:0007669"/>
    <property type="project" value="UniProtKB-KW"/>
</dbReference>
<dbReference type="PANTHER" id="PTHR13011">
    <property type="entry name" value="TFIIF-ALPHA"/>
    <property type="match status" value="1"/>
</dbReference>
<dbReference type="OrthoDB" id="76676at2759"/>
<dbReference type="InterPro" id="IPR011039">
    <property type="entry name" value="TFIIF_interaction"/>
</dbReference>
<proteinExistence type="inferred from homology"/>
<feature type="compositionally biased region" description="Acidic residues" evidence="8">
    <location>
        <begin position="456"/>
        <end position="465"/>
    </location>
</feature>
<dbReference type="SUPFAM" id="SSF50916">
    <property type="entry name" value="Rap30/74 interaction domains"/>
    <property type="match status" value="1"/>
</dbReference>
<reference evidence="9" key="2">
    <citation type="submission" date="2020-11" db="EMBL/GenBank/DDBJ databases">
        <authorList>
            <consortium name="DOE Joint Genome Institute"/>
            <person name="Kuo A."/>
            <person name="Miyauchi S."/>
            <person name="Kiss E."/>
            <person name="Drula E."/>
            <person name="Kohler A."/>
            <person name="Sanchez-Garcia M."/>
            <person name="Andreopoulos B."/>
            <person name="Barry K.W."/>
            <person name="Bonito G."/>
            <person name="Buee M."/>
            <person name="Carver A."/>
            <person name="Chen C."/>
            <person name="Cichocki N."/>
            <person name="Clum A."/>
            <person name="Culley D."/>
            <person name="Crous P.W."/>
            <person name="Fauchery L."/>
            <person name="Girlanda M."/>
            <person name="Hayes R."/>
            <person name="Keri Z."/>
            <person name="Labutti K."/>
            <person name="Lipzen A."/>
            <person name="Lombard V."/>
            <person name="Magnuson J."/>
            <person name="Maillard F."/>
            <person name="Morin E."/>
            <person name="Murat C."/>
            <person name="Nolan M."/>
            <person name="Ohm R."/>
            <person name="Pangilinan J."/>
            <person name="Pereira M."/>
            <person name="Perotto S."/>
            <person name="Peter M."/>
            <person name="Riley R."/>
            <person name="Sitrit Y."/>
            <person name="Stielow B."/>
            <person name="Szollosi G."/>
            <person name="Zifcakova L."/>
            <person name="Stursova M."/>
            <person name="Spatafora J.W."/>
            <person name="Tedersoo L."/>
            <person name="Vaario L.-M."/>
            <person name="Yamada A."/>
            <person name="Yan M."/>
            <person name="Wang P."/>
            <person name="Xu J."/>
            <person name="Bruns T."/>
            <person name="Baldrian P."/>
            <person name="Vilgalys R."/>
            <person name="Henrissat B."/>
            <person name="Grigoriev I.V."/>
            <person name="Hibbett D."/>
            <person name="Nagy L.G."/>
            <person name="Martin F.M."/>
        </authorList>
    </citation>
    <scope>NUCLEOTIDE SEQUENCE</scope>
    <source>
        <strain evidence="9">UH-Tt-Lm1</strain>
    </source>
</reference>
<feature type="compositionally biased region" description="Polar residues" evidence="8">
    <location>
        <begin position="556"/>
        <end position="568"/>
    </location>
</feature>
<dbReference type="EMBL" id="WIUZ02000017">
    <property type="protein sequence ID" value="KAF9780206.1"/>
    <property type="molecule type" value="Genomic_DNA"/>
</dbReference>
<evidence type="ECO:0000256" key="4">
    <source>
        <dbReference type="ARBA" id="ARBA00023125"/>
    </source>
</evidence>
<dbReference type="Pfam" id="PF05793">
    <property type="entry name" value="TFIIF_alpha"/>
    <property type="match status" value="1"/>
</dbReference>
<name>A0A9P6L2S0_9AGAM</name>
<comment type="caution">
    <text evidence="9">The sequence shown here is derived from an EMBL/GenBank/DDBJ whole genome shotgun (WGS) entry which is preliminary data.</text>
</comment>
<dbReference type="GO" id="GO:0005674">
    <property type="term" value="C:transcription factor TFIIF complex"/>
    <property type="evidence" value="ECO:0007669"/>
    <property type="project" value="TreeGrafter"/>
</dbReference>
<comment type="similarity">
    <text evidence="2 7">Belongs to the TFIIF alpha subunit family.</text>
</comment>
<feature type="compositionally biased region" description="Low complexity" evidence="8">
    <location>
        <begin position="60"/>
        <end position="69"/>
    </location>
</feature>
<feature type="compositionally biased region" description="Low complexity" evidence="8">
    <location>
        <begin position="80"/>
        <end position="89"/>
    </location>
</feature>
<keyword evidence="10" id="KW-1185">Reference proteome</keyword>
<keyword evidence="5 7" id="KW-0804">Transcription</keyword>
<evidence type="ECO:0000313" key="10">
    <source>
        <dbReference type="Proteomes" id="UP000736335"/>
    </source>
</evidence>
<feature type="region of interest" description="Disordered" evidence="8">
    <location>
        <begin position="205"/>
        <end position="229"/>
    </location>
</feature>
<feature type="compositionally biased region" description="Basic and acidic residues" evidence="8">
    <location>
        <begin position="205"/>
        <end position="220"/>
    </location>
</feature>
<feature type="region of interest" description="Disordered" evidence="8">
    <location>
        <begin position="1"/>
        <end position="119"/>
    </location>
</feature>
<dbReference type="GO" id="GO:0006367">
    <property type="term" value="P:transcription initiation at RNA polymerase II promoter"/>
    <property type="evidence" value="ECO:0007669"/>
    <property type="project" value="InterPro"/>
</dbReference>
<protein>
    <recommendedName>
        <fullName evidence="7">Transcription initiation factor IIF subunit alpha</fullName>
    </recommendedName>
</protein>
<gene>
    <name evidence="9" type="ORF">BJ322DRAFT_1085216</name>
</gene>
<evidence type="ECO:0000313" key="9">
    <source>
        <dbReference type="EMBL" id="KAF9780206.1"/>
    </source>
</evidence>
<dbReference type="PANTHER" id="PTHR13011:SF0">
    <property type="entry name" value="GENERAL TRANSCRIPTION FACTOR IIF SUBUNIT 1"/>
    <property type="match status" value="1"/>
</dbReference>
<keyword evidence="6 7" id="KW-0539">Nucleus</keyword>
<dbReference type="Proteomes" id="UP000736335">
    <property type="component" value="Unassembled WGS sequence"/>
</dbReference>
<sequence>MESQSPAESSTANKSKPNGTPANDKPPVPQKTSQPPIPAKFANAPLFHTRKKDKDRLLKRSVTPASTSTPSPPHANGANSSRPSPSATPRPRRPPPPKVKKEEDEDGPNGPFTGEFQEFRLMSSNLNGWKYDVMKFNSRQPVEIETWQKPIKLNRKDLKREHESRDGPGVGLPVAVGPMLGPDGKPVIGADGKNVMVDAEGKPIHGERASAAAKPKEKGQGRKKFQKKTKQVYLVPEATRQLRREERYPWVMEDAAGSQIWTGMLDDVNKAETHAMFLPTADNVFKFVPPHRWYKFQKRRNHEIPSLEEAEKQMAAYEKHRNPVHWLSARGGRKTEDPNSPSVKVEENANPHILPTTSLVYEFGQSAGPGGRQLRAVNKGSLFGDDDDDEESKFANRRRERELGGEGDADELDFEEDFADDDDKYPEDNQDEEAKELEERIKKEYRKAKAVATSEFVDDTDDEDEQKLSGAGKQMRKMLKKNDKSGQYDDSDDDKNPYASSEEEDDEPDPSQTYTGPAIQAPPPRPGSQQPTPSSNGAPSQPNTQVNTPLPGGSGSRPTSPVPTQNGHSLVAKRATSPKAPRDQPKAGRSGSPLAQTSTTPGSPTSATKSHSQKRKAEDSGSPSNANGTSGGTAPKKRRKGTIDGELEDSMVIEWFRNTSNVTTLDCIKHFKPYLTDKAKQEKFTKLIRRVAHMKGDEKVLVLKNEYK</sequence>
<evidence type="ECO:0000256" key="3">
    <source>
        <dbReference type="ARBA" id="ARBA00023015"/>
    </source>
</evidence>
<reference evidence="9" key="1">
    <citation type="journal article" date="2020" name="Nat. Commun.">
        <title>Large-scale genome sequencing of mycorrhizal fungi provides insights into the early evolution of symbiotic traits.</title>
        <authorList>
            <person name="Miyauchi S."/>
            <person name="Kiss E."/>
            <person name="Kuo A."/>
            <person name="Drula E."/>
            <person name="Kohler A."/>
            <person name="Sanchez-Garcia M."/>
            <person name="Morin E."/>
            <person name="Andreopoulos B."/>
            <person name="Barry K.W."/>
            <person name="Bonito G."/>
            <person name="Buee M."/>
            <person name="Carver A."/>
            <person name="Chen C."/>
            <person name="Cichocki N."/>
            <person name="Clum A."/>
            <person name="Culley D."/>
            <person name="Crous P.W."/>
            <person name="Fauchery L."/>
            <person name="Girlanda M."/>
            <person name="Hayes R.D."/>
            <person name="Keri Z."/>
            <person name="LaButti K."/>
            <person name="Lipzen A."/>
            <person name="Lombard V."/>
            <person name="Magnuson J."/>
            <person name="Maillard F."/>
            <person name="Murat C."/>
            <person name="Nolan M."/>
            <person name="Ohm R.A."/>
            <person name="Pangilinan J."/>
            <person name="Pereira M.F."/>
            <person name="Perotto S."/>
            <person name="Peter M."/>
            <person name="Pfister S."/>
            <person name="Riley R."/>
            <person name="Sitrit Y."/>
            <person name="Stielow J.B."/>
            <person name="Szollosi G."/>
            <person name="Zifcakova L."/>
            <person name="Stursova M."/>
            <person name="Spatafora J.W."/>
            <person name="Tedersoo L."/>
            <person name="Vaario L.M."/>
            <person name="Yamada A."/>
            <person name="Yan M."/>
            <person name="Wang P."/>
            <person name="Xu J."/>
            <person name="Bruns T."/>
            <person name="Baldrian P."/>
            <person name="Vilgalys R."/>
            <person name="Dunand C."/>
            <person name="Henrissat B."/>
            <person name="Grigoriev I.V."/>
            <person name="Hibbett D."/>
            <person name="Nagy L.G."/>
            <person name="Martin F.M."/>
        </authorList>
    </citation>
    <scope>NUCLEOTIDE SEQUENCE</scope>
    <source>
        <strain evidence="9">UH-Tt-Lm1</strain>
    </source>
</reference>
<evidence type="ECO:0000256" key="7">
    <source>
        <dbReference type="RuleBase" id="RU366044"/>
    </source>
</evidence>
<feature type="compositionally biased region" description="Acidic residues" evidence="8">
    <location>
        <begin position="405"/>
        <end position="436"/>
    </location>
</feature>
<dbReference type="GO" id="GO:0032968">
    <property type="term" value="P:positive regulation of transcription elongation by RNA polymerase II"/>
    <property type="evidence" value="ECO:0007669"/>
    <property type="project" value="InterPro"/>
</dbReference>
<feature type="region of interest" description="Disordered" evidence="8">
    <location>
        <begin position="369"/>
        <end position="645"/>
    </location>
</feature>
<comment type="function">
    <text evidence="7">TFIIF is a general transcription initiation factor that binds to RNA polymerase II and helps to recruit it to the initiation complex in collaboration with TFIIB. It promotes transcription elongation.</text>
</comment>
<evidence type="ECO:0000256" key="1">
    <source>
        <dbReference type="ARBA" id="ARBA00004123"/>
    </source>
</evidence>
<dbReference type="AlphaFoldDB" id="A0A9P6L2S0"/>
<feature type="compositionally biased region" description="Polar residues" evidence="8">
    <location>
        <begin position="1"/>
        <end position="21"/>
    </location>
</feature>
<feature type="compositionally biased region" description="Low complexity" evidence="8">
    <location>
        <begin position="597"/>
        <end position="610"/>
    </location>
</feature>
<accession>A0A9P6L2S0</accession>
<dbReference type="InterPro" id="IPR008851">
    <property type="entry name" value="TFIIF-alpha"/>
</dbReference>
<dbReference type="GO" id="GO:0001096">
    <property type="term" value="F:TFIIF-class transcription factor complex binding"/>
    <property type="evidence" value="ECO:0007669"/>
    <property type="project" value="TreeGrafter"/>
</dbReference>
<evidence type="ECO:0000256" key="8">
    <source>
        <dbReference type="SAM" id="MobiDB-lite"/>
    </source>
</evidence>
<evidence type="ECO:0000256" key="6">
    <source>
        <dbReference type="ARBA" id="ARBA00023242"/>
    </source>
</evidence>
<evidence type="ECO:0000256" key="5">
    <source>
        <dbReference type="ARBA" id="ARBA00023163"/>
    </source>
</evidence>
<dbReference type="GO" id="GO:0016251">
    <property type="term" value="F:RNA polymerase II general transcription initiation factor activity"/>
    <property type="evidence" value="ECO:0007669"/>
    <property type="project" value="TreeGrafter"/>
</dbReference>
<feature type="compositionally biased region" description="Basic and acidic residues" evidence="8">
    <location>
        <begin position="392"/>
        <end position="404"/>
    </location>
</feature>